<evidence type="ECO:0000256" key="5">
    <source>
        <dbReference type="HAMAP-Rule" id="MF_00651"/>
    </source>
</evidence>
<organism evidence="7 8">
    <name type="scientific">Coriobacterium glomerans (strain ATCC 49209 / DSM 20642 / JCM 10262 / PW2)</name>
    <dbReference type="NCBI Taxonomy" id="700015"/>
    <lineage>
        <taxon>Bacteria</taxon>
        <taxon>Bacillati</taxon>
        <taxon>Actinomycetota</taxon>
        <taxon>Coriobacteriia</taxon>
        <taxon>Coriobacteriales</taxon>
        <taxon>Coriobacteriaceae</taxon>
        <taxon>Coriobacterium</taxon>
    </lineage>
</organism>
<name>F2N800_CORGP</name>
<evidence type="ECO:0000256" key="3">
    <source>
        <dbReference type="ARBA" id="ARBA00022722"/>
    </source>
</evidence>
<dbReference type="NCBIfam" id="TIGR00250">
    <property type="entry name" value="RNAse_H_YqgF"/>
    <property type="match status" value="1"/>
</dbReference>
<dbReference type="GO" id="GO:0004518">
    <property type="term" value="F:nuclease activity"/>
    <property type="evidence" value="ECO:0007669"/>
    <property type="project" value="UniProtKB-KW"/>
</dbReference>
<accession>F2N800</accession>
<dbReference type="GO" id="GO:0000967">
    <property type="term" value="P:rRNA 5'-end processing"/>
    <property type="evidence" value="ECO:0007669"/>
    <property type="project" value="UniProtKB-UniRule"/>
</dbReference>
<dbReference type="InterPro" id="IPR005227">
    <property type="entry name" value="YqgF"/>
</dbReference>
<feature type="domain" description="YqgF/RNase H-like" evidence="6">
    <location>
        <begin position="1"/>
        <end position="101"/>
    </location>
</feature>
<dbReference type="eggNOG" id="COG0816">
    <property type="taxonomic scope" value="Bacteria"/>
</dbReference>
<dbReference type="InterPro" id="IPR037027">
    <property type="entry name" value="YqgF/RNaseH-like_dom_sf"/>
</dbReference>
<dbReference type="HAMAP" id="MF_00651">
    <property type="entry name" value="Nuclease_YqgF"/>
    <property type="match status" value="1"/>
</dbReference>
<dbReference type="Proteomes" id="UP000006851">
    <property type="component" value="Chromosome"/>
</dbReference>
<dbReference type="OrthoDB" id="9790539at2"/>
<proteinExistence type="inferred from homology"/>
<dbReference type="InterPro" id="IPR012337">
    <property type="entry name" value="RNaseH-like_sf"/>
</dbReference>
<gene>
    <name evidence="7" type="ordered locus">Corgl_1001</name>
</gene>
<keyword evidence="3 5" id="KW-0540">Nuclease</keyword>
<evidence type="ECO:0000313" key="7">
    <source>
        <dbReference type="EMBL" id="AEB07109.1"/>
    </source>
</evidence>
<sequence>MIALAIDIGEVRCGIAVSDATGRVALPVKVLPAIEVVSLARSFRDVLAEYEPEMLVCGSPLTLAGELGPQAERIRAEAEAIGSAADLPVAFVDERMSSREAKRILRERGCTEREMRGKLDMIAASLFLQTWLDRRNRTGR</sequence>
<dbReference type="Pfam" id="PF03652">
    <property type="entry name" value="RuvX"/>
    <property type="match status" value="1"/>
</dbReference>
<dbReference type="SUPFAM" id="SSF53098">
    <property type="entry name" value="Ribonuclease H-like"/>
    <property type="match status" value="1"/>
</dbReference>
<dbReference type="AlphaFoldDB" id="F2N800"/>
<dbReference type="RefSeq" id="WP_013708852.1">
    <property type="nucleotide sequence ID" value="NC_015389.1"/>
</dbReference>
<dbReference type="KEGG" id="cgo:Corgl_1001"/>
<dbReference type="STRING" id="700015.Corgl_1001"/>
<dbReference type="SMART" id="SM00732">
    <property type="entry name" value="YqgFc"/>
    <property type="match status" value="1"/>
</dbReference>
<evidence type="ECO:0000256" key="2">
    <source>
        <dbReference type="ARBA" id="ARBA00022517"/>
    </source>
</evidence>
<keyword evidence="4 5" id="KW-0378">Hydrolase</keyword>
<comment type="subcellular location">
    <subcellularLocation>
        <location evidence="5">Cytoplasm</location>
    </subcellularLocation>
</comment>
<evidence type="ECO:0000256" key="4">
    <source>
        <dbReference type="ARBA" id="ARBA00022801"/>
    </source>
</evidence>
<dbReference type="CDD" id="cd16964">
    <property type="entry name" value="YqgF"/>
    <property type="match status" value="1"/>
</dbReference>
<comment type="function">
    <text evidence="5">Could be a nuclease involved in processing of the 5'-end of pre-16S rRNA.</text>
</comment>
<evidence type="ECO:0000313" key="8">
    <source>
        <dbReference type="Proteomes" id="UP000006851"/>
    </source>
</evidence>
<keyword evidence="1 5" id="KW-0963">Cytoplasm</keyword>
<reference evidence="8" key="1">
    <citation type="journal article" date="2013" name="Stand. Genomic Sci.">
        <title>Complete genome sequence of Coriobacterium glomerans type strain (PW2(T)) from the midgut of Pyrrhocoris apterus L. (red soldier bug).</title>
        <authorList>
            <person name="Stackebrandt E."/>
            <person name="Zeytun A."/>
            <person name="Lapidus A."/>
            <person name="Nolan M."/>
            <person name="Lucas S."/>
            <person name="Hammon N."/>
            <person name="Deshpande S."/>
            <person name="Cheng J.F."/>
            <person name="Tapia R."/>
            <person name="Goodwin L.A."/>
            <person name="Pitluck S."/>
            <person name="Liolios K."/>
            <person name="Pagani I."/>
            <person name="Ivanova N."/>
            <person name="Mavromatis K."/>
            <person name="Mikhailova N."/>
            <person name="Huntemann M."/>
            <person name="Pati A."/>
            <person name="Chen A."/>
            <person name="Palaniappan K."/>
            <person name="Chang Y.J."/>
            <person name="Land M."/>
            <person name="Hauser L."/>
            <person name="Rohde M."/>
            <person name="Pukall R."/>
            <person name="Goker M."/>
            <person name="Detter J.C."/>
            <person name="Woyke T."/>
            <person name="Bristow J."/>
            <person name="Eisen J.A."/>
            <person name="Markowitz V."/>
            <person name="Hugenholtz P."/>
            <person name="Kyrpides N.C."/>
            <person name="Klenk H.P."/>
        </authorList>
    </citation>
    <scope>NUCLEOTIDE SEQUENCE</scope>
    <source>
        <strain evidence="8">ATCC 49209 / DSM 20642 / JCM 10262 / PW2</strain>
    </source>
</reference>
<dbReference type="PANTHER" id="PTHR33317">
    <property type="entry name" value="POLYNUCLEOTIDYL TRANSFERASE, RIBONUCLEASE H-LIKE SUPERFAMILY PROTEIN"/>
    <property type="match status" value="1"/>
</dbReference>
<dbReference type="HOGENOM" id="CLU_098240_3_1_11"/>
<dbReference type="EC" id="3.1.-.-" evidence="5"/>
<dbReference type="GO" id="GO:0016788">
    <property type="term" value="F:hydrolase activity, acting on ester bonds"/>
    <property type="evidence" value="ECO:0007669"/>
    <property type="project" value="UniProtKB-UniRule"/>
</dbReference>
<comment type="similarity">
    <text evidence="5">Belongs to the YqgF HJR family.</text>
</comment>
<dbReference type="PANTHER" id="PTHR33317:SF4">
    <property type="entry name" value="POLYNUCLEOTIDYL TRANSFERASE, RIBONUCLEASE H-LIKE SUPERFAMILY PROTEIN"/>
    <property type="match status" value="1"/>
</dbReference>
<protein>
    <recommendedName>
        <fullName evidence="5">Putative pre-16S rRNA nuclease</fullName>
        <ecNumber evidence="5">3.1.-.-</ecNumber>
    </recommendedName>
</protein>
<dbReference type="GO" id="GO:0005829">
    <property type="term" value="C:cytosol"/>
    <property type="evidence" value="ECO:0007669"/>
    <property type="project" value="TreeGrafter"/>
</dbReference>
<evidence type="ECO:0000259" key="6">
    <source>
        <dbReference type="SMART" id="SM00732"/>
    </source>
</evidence>
<dbReference type="Gene3D" id="3.30.420.140">
    <property type="entry name" value="YqgF/RNase H-like domain"/>
    <property type="match status" value="1"/>
</dbReference>
<dbReference type="EMBL" id="CP002628">
    <property type="protein sequence ID" value="AEB07109.1"/>
    <property type="molecule type" value="Genomic_DNA"/>
</dbReference>
<keyword evidence="2 5" id="KW-0690">Ribosome biogenesis</keyword>
<evidence type="ECO:0000256" key="1">
    <source>
        <dbReference type="ARBA" id="ARBA00022490"/>
    </source>
</evidence>
<keyword evidence="8" id="KW-1185">Reference proteome</keyword>
<dbReference type="InterPro" id="IPR006641">
    <property type="entry name" value="YqgF/RNaseH-like_dom"/>
</dbReference>